<protein>
    <submittedName>
        <fullName evidence="1">Uncharacterized protein</fullName>
    </submittedName>
</protein>
<dbReference type="AlphaFoldDB" id="A0A5B7GU76"/>
<dbReference type="EMBL" id="VSRR010021016">
    <property type="protein sequence ID" value="MPC63590.1"/>
    <property type="molecule type" value="Genomic_DNA"/>
</dbReference>
<accession>A0A5B7GU76</accession>
<proteinExistence type="predicted"/>
<comment type="caution">
    <text evidence="1">The sequence shown here is derived from an EMBL/GenBank/DDBJ whole genome shotgun (WGS) entry which is preliminary data.</text>
</comment>
<name>A0A5B7GU76_PORTR</name>
<evidence type="ECO:0000313" key="2">
    <source>
        <dbReference type="Proteomes" id="UP000324222"/>
    </source>
</evidence>
<evidence type="ECO:0000313" key="1">
    <source>
        <dbReference type="EMBL" id="MPC63590.1"/>
    </source>
</evidence>
<keyword evidence="2" id="KW-1185">Reference proteome</keyword>
<organism evidence="1 2">
    <name type="scientific">Portunus trituberculatus</name>
    <name type="common">Swimming crab</name>
    <name type="synonym">Neptunus trituberculatus</name>
    <dbReference type="NCBI Taxonomy" id="210409"/>
    <lineage>
        <taxon>Eukaryota</taxon>
        <taxon>Metazoa</taxon>
        <taxon>Ecdysozoa</taxon>
        <taxon>Arthropoda</taxon>
        <taxon>Crustacea</taxon>
        <taxon>Multicrustacea</taxon>
        <taxon>Malacostraca</taxon>
        <taxon>Eumalacostraca</taxon>
        <taxon>Eucarida</taxon>
        <taxon>Decapoda</taxon>
        <taxon>Pleocyemata</taxon>
        <taxon>Brachyura</taxon>
        <taxon>Eubrachyura</taxon>
        <taxon>Portunoidea</taxon>
        <taxon>Portunidae</taxon>
        <taxon>Portuninae</taxon>
        <taxon>Portunus</taxon>
    </lineage>
</organism>
<reference evidence="1 2" key="1">
    <citation type="submission" date="2019-05" db="EMBL/GenBank/DDBJ databases">
        <title>Another draft genome of Portunus trituberculatus and its Hox gene families provides insights of decapod evolution.</title>
        <authorList>
            <person name="Jeong J.-H."/>
            <person name="Song I."/>
            <person name="Kim S."/>
            <person name="Choi T."/>
            <person name="Kim D."/>
            <person name="Ryu S."/>
            <person name="Kim W."/>
        </authorList>
    </citation>
    <scope>NUCLEOTIDE SEQUENCE [LARGE SCALE GENOMIC DNA]</scope>
    <source>
        <tissue evidence="1">Muscle</tissue>
    </source>
</reference>
<sequence length="79" mass="8567">MAGGSSMAGRVFSDWDEINVMANTAAESHIPVRRCDQPAVSVCISNKPDSEYRRKASGPSELTPSQGRVFSVAVLLQLW</sequence>
<gene>
    <name evidence="1" type="ORF">E2C01_057689</name>
</gene>
<dbReference type="Proteomes" id="UP000324222">
    <property type="component" value="Unassembled WGS sequence"/>
</dbReference>